<dbReference type="Proteomes" id="UP000314294">
    <property type="component" value="Unassembled WGS sequence"/>
</dbReference>
<name>A0A4Z2GAD8_9TELE</name>
<dbReference type="EMBL" id="SRLO01000637">
    <property type="protein sequence ID" value="TNN49913.1"/>
    <property type="molecule type" value="Genomic_DNA"/>
</dbReference>
<accession>A0A4Z2GAD8</accession>
<comment type="caution">
    <text evidence="1">The sequence shown here is derived from an EMBL/GenBank/DDBJ whole genome shotgun (WGS) entry which is preliminary data.</text>
</comment>
<keyword evidence="2" id="KW-1185">Reference proteome</keyword>
<sequence>MNSWKTAAEYECVNDFIQLSDFVKDAGFKLSPAKDKLLKSELAPIIETGWHPLHPMTAAVKTTMRMTLLTR</sequence>
<protein>
    <submittedName>
        <fullName evidence="1">Uncharacterized protein</fullName>
    </submittedName>
</protein>
<reference evidence="1 2" key="1">
    <citation type="submission" date="2019-03" db="EMBL/GenBank/DDBJ databases">
        <title>First draft genome of Liparis tanakae, snailfish: a comprehensive survey of snailfish specific genes.</title>
        <authorList>
            <person name="Kim W."/>
            <person name="Song I."/>
            <person name="Jeong J.-H."/>
            <person name="Kim D."/>
            <person name="Kim S."/>
            <person name="Ryu S."/>
            <person name="Song J.Y."/>
            <person name="Lee S.K."/>
        </authorList>
    </citation>
    <scope>NUCLEOTIDE SEQUENCE [LARGE SCALE GENOMIC DNA]</scope>
    <source>
        <tissue evidence="1">Muscle</tissue>
    </source>
</reference>
<organism evidence="1 2">
    <name type="scientific">Liparis tanakae</name>
    <name type="common">Tanaka's snailfish</name>
    <dbReference type="NCBI Taxonomy" id="230148"/>
    <lineage>
        <taxon>Eukaryota</taxon>
        <taxon>Metazoa</taxon>
        <taxon>Chordata</taxon>
        <taxon>Craniata</taxon>
        <taxon>Vertebrata</taxon>
        <taxon>Euteleostomi</taxon>
        <taxon>Actinopterygii</taxon>
        <taxon>Neopterygii</taxon>
        <taxon>Teleostei</taxon>
        <taxon>Neoteleostei</taxon>
        <taxon>Acanthomorphata</taxon>
        <taxon>Eupercaria</taxon>
        <taxon>Perciformes</taxon>
        <taxon>Cottioidei</taxon>
        <taxon>Cottales</taxon>
        <taxon>Liparidae</taxon>
        <taxon>Liparis</taxon>
    </lineage>
</organism>
<proteinExistence type="predicted"/>
<dbReference type="AlphaFoldDB" id="A0A4Z2GAD8"/>
<evidence type="ECO:0000313" key="2">
    <source>
        <dbReference type="Proteomes" id="UP000314294"/>
    </source>
</evidence>
<evidence type="ECO:0000313" key="1">
    <source>
        <dbReference type="EMBL" id="TNN49913.1"/>
    </source>
</evidence>
<gene>
    <name evidence="1" type="ORF">EYF80_039903</name>
</gene>